<feature type="transmembrane region" description="Helical" evidence="9">
    <location>
        <begin position="238"/>
        <end position="260"/>
    </location>
</feature>
<feature type="transmembrane region" description="Helical" evidence="9">
    <location>
        <begin position="503"/>
        <end position="528"/>
    </location>
</feature>
<dbReference type="InterPro" id="IPR011701">
    <property type="entry name" value="MFS"/>
</dbReference>
<keyword evidence="7 9" id="KW-0472">Membrane</keyword>
<dbReference type="GO" id="GO:0022857">
    <property type="term" value="F:transmembrane transporter activity"/>
    <property type="evidence" value="ECO:0007669"/>
    <property type="project" value="InterPro"/>
</dbReference>
<protein>
    <submittedName>
        <fullName evidence="11">Siderophore iron transporter 3</fullName>
    </submittedName>
</protein>
<dbReference type="GO" id="GO:0005886">
    <property type="term" value="C:plasma membrane"/>
    <property type="evidence" value="ECO:0007669"/>
    <property type="project" value="TreeGrafter"/>
</dbReference>
<feature type="transmembrane region" description="Helical" evidence="9">
    <location>
        <begin position="370"/>
        <end position="392"/>
    </location>
</feature>
<evidence type="ECO:0000256" key="7">
    <source>
        <dbReference type="ARBA" id="ARBA00023136"/>
    </source>
</evidence>
<sequence length="647" mass="70050">MSRVVPIQALHTAGDLTAAPAPSPAHGSPTPTDVEAGAGDEKTKRDADDAASLASAEIEQGLGVTKIEALYLVFGRGWKLFLLWFSVGLIAFAYSLSQSTTYVYAQFATSSFGEHTLVGTIAVVTGIMAGVCQPFIAKMADLFSRPVALSISVFCYTLGYIIIASAGNIKSVVAGQVIAQLGQTGIYQIQGILIADITNLKWRGFVSGLYSLPFILNAFIAGYITSGINGLSQTGWRWGYGMFCILIPVCLVPSLIVLFWGDRRAKKLGALSLASSTHARQMIMERREPTRRTIVQNIIHHLNLIDAIGLLVLGFAFACLLAPATLSTSAKGGYANPSLIAMYCVGAVLFVAFMVWEFKYAAHPIMPRRVMNRTFLCCIAIDFLYFFTGYLTDAYYMSFVYIIKPEWSAKNYTYFGNTLTVGLCLFAVVGGAIQRYTKRYKALQITGLVLRVLGEGITFMAVNGNQKDVTLVMGRVLISMGGGITVTSTGVASAGSVPHADMALAMAILSLWTQLGGSVASAISAAVWDRNVPRNLEKYLGDQYNATQRAEIFGSILVARATEPHDLVNRAYTEAIRPLYIAALATCFLALVAGFMTKEFYLGDAHNIVETNKEIKMRSKDETSDEAIAARVAQVEAKIEHQIEKGN</sequence>
<keyword evidence="12" id="KW-1185">Reference proteome</keyword>
<evidence type="ECO:0000256" key="6">
    <source>
        <dbReference type="ARBA" id="ARBA00023065"/>
    </source>
</evidence>
<dbReference type="InterPro" id="IPR020846">
    <property type="entry name" value="MFS_dom"/>
</dbReference>
<feature type="compositionally biased region" description="Low complexity" evidence="8">
    <location>
        <begin position="17"/>
        <end position="32"/>
    </location>
</feature>
<dbReference type="Pfam" id="PF07690">
    <property type="entry name" value="MFS_1"/>
    <property type="match status" value="1"/>
</dbReference>
<dbReference type="PANTHER" id="PTHR23501">
    <property type="entry name" value="MAJOR FACILITATOR SUPERFAMILY"/>
    <property type="match status" value="1"/>
</dbReference>
<comment type="subcellular location">
    <subcellularLocation>
        <location evidence="1">Membrane</location>
        <topology evidence="1">Multi-pass membrane protein</topology>
    </subcellularLocation>
</comment>
<feature type="transmembrane region" description="Helical" evidence="9">
    <location>
        <begin position="338"/>
        <end position="358"/>
    </location>
</feature>
<keyword evidence="6" id="KW-0406">Ion transport</keyword>
<feature type="transmembrane region" description="Helical" evidence="9">
    <location>
        <begin position="412"/>
        <end position="433"/>
    </location>
</feature>
<keyword evidence="3" id="KW-0813">Transport</keyword>
<evidence type="ECO:0000256" key="4">
    <source>
        <dbReference type="ARBA" id="ARBA00022692"/>
    </source>
</evidence>
<dbReference type="InterPro" id="IPR036259">
    <property type="entry name" value="MFS_trans_sf"/>
</dbReference>
<proteinExistence type="inferred from homology"/>
<evidence type="ECO:0000313" key="11">
    <source>
        <dbReference type="EMBL" id="WOO85917.1"/>
    </source>
</evidence>
<feature type="transmembrane region" description="Helical" evidence="9">
    <location>
        <begin position="207"/>
        <end position="226"/>
    </location>
</feature>
<evidence type="ECO:0000256" key="8">
    <source>
        <dbReference type="SAM" id="MobiDB-lite"/>
    </source>
</evidence>
<keyword evidence="4 9" id="KW-0812">Transmembrane</keyword>
<feature type="transmembrane region" description="Helical" evidence="9">
    <location>
        <begin position="304"/>
        <end position="326"/>
    </location>
</feature>
<feature type="transmembrane region" description="Helical" evidence="9">
    <location>
        <begin position="80"/>
        <end position="97"/>
    </location>
</feature>
<feature type="transmembrane region" description="Helical" evidence="9">
    <location>
        <begin position="579"/>
        <end position="597"/>
    </location>
</feature>
<reference evidence="11" key="1">
    <citation type="submission" date="2023-10" db="EMBL/GenBank/DDBJ databases">
        <authorList>
            <person name="Noh H."/>
        </authorList>
    </citation>
    <scope>NUCLEOTIDE SEQUENCE</scope>
    <source>
        <strain evidence="11">DUCC4014</strain>
    </source>
</reference>
<name>A0AAF1BM65_9TREE</name>
<dbReference type="GeneID" id="87812565"/>
<organism evidence="11 12">
    <name type="scientific">Vanrija pseudolonga</name>
    <dbReference type="NCBI Taxonomy" id="143232"/>
    <lineage>
        <taxon>Eukaryota</taxon>
        <taxon>Fungi</taxon>
        <taxon>Dikarya</taxon>
        <taxon>Basidiomycota</taxon>
        <taxon>Agaricomycotina</taxon>
        <taxon>Tremellomycetes</taxon>
        <taxon>Trichosporonales</taxon>
        <taxon>Trichosporonaceae</taxon>
        <taxon>Vanrija</taxon>
    </lineage>
</organism>
<feature type="domain" description="Major facilitator superfamily (MFS) profile" evidence="10">
    <location>
        <begin position="72"/>
        <end position="601"/>
    </location>
</feature>
<dbReference type="EMBL" id="CP086720">
    <property type="protein sequence ID" value="WOO85917.1"/>
    <property type="molecule type" value="Genomic_DNA"/>
</dbReference>
<accession>A0AAF1BM65</accession>
<evidence type="ECO:0000256" key="5">
    <source>
        <dbReference type="ARBA" id="ARBA00022989"/>
    </source>
</evidence>
<keyword evidence="5 9" id="KW-1133">Transmembrane helix</keyword>
<comment type="similarity">
    <text evidence="2">Belongs to the major facilitator superfamily.</text>
</comment>
<dbReference type="AlphaFoldDB" id="A0AAF1BM65"/>
<feature type="transmembrane region" description="Helical" evidence="9">
    <location>
        <begin position="476"/>
        <end position="497"/>
    </location>
</feature>
<dbReference type="RefSeq" id="XP_062631943.1">
    <property type="nucleotide sequence ID" value="XM_062775959.1"/>
</dbReference>
<evidence type="ECO:0000256" key="3">
    <source>
        <dbReference type="ARBA" id="ARBA00022448"/>
    </source>
</evidence>
<evidence type="ECO:0000313" key="12">
    <source>
        <dbReference type="Proteomes" id="UP000827549"/>
    </source>
</evidence>
<dbReference type="Gene3D" id="1.20.1250.20">
    <property type="entry name" value="MFS general substrate transporter like domains"/>
    <property type="match status" value="2"/>
</dbReference>
<dbReference type="PROSITE" id="PS50850">
    <property type="entry name" value="MFS"/>
    <property type="match status" value="1"/>
</dbReference>
<evidence type="ECO:0000256" key="9">
    <source>
        <dbReference type="SAM" id="Phobius"/>
    </source>
</evidence>
<dbReference type="SUPFAM" id="SSF103473">
    <property type="entry name" value="MFS general substrate transporter"/>
    <property type="match status" value="1"/>
</dbReference>
<feature type="transmembrane region" description="Helical" evidence="9">
    <location>
        <begin position="148"/>
        <end position="167"/>
    </location>
</feature>
<dbReference type="FunFam" id="1.20.1250.20:FF:000197">
    <property type="entry name" value="Siderophore iron transporter 1"/>
    <property type="match status" value="1"/>
</dbReference>
<dbReference type="Proteomes" id="UP000827549">
    <property type="component" value="Chromosome 7"/>
</dbReference>
<gene>
    <name evidence="11" type="primary">str3_4</name>
    <name evidence="11" type="ORF">LOC62_07G009403</name>
</gene>
<feature type="region of interest" description="Disordered" evidence="8">
    <location>
        <begin position="13"/>
        <end position="46"/>
    </location>
</feature>
<evidence type="ECO:0000256" key="2">
    <source>
        <dbReference type="ARBA" id="ARBA00008335"/>
    </source>
</evidence>
<dbReference type="PANTHER" id="PTHR23501:SF58">
    <property type="entry name" value="LOW AFFINITY HEME TRANSPORTER STR3"/>
    <property type="match status" value="1"/>
</dbReference>
<evidence type="ECO:0000256" key="1">
    <source>
        <dbReference type="ARBA" id="ARBA00004141"/>
    </source>
</evidence>
<feature type="transmembrane region" description="Helical" evidence="9">
    <location>
        <begin position="117"/>
        <end position="136"/>
    </location>
</feature>
<dbReference type="GO" id="GO:0006811">
    <property type="term" value="P:monoatomic ion transport"/>
    <property type="evidence" value="ECO:0007669"/>
    <property type="project" value="UniProtKB-KW"/>
</dbReference>
<evidence type="ECO:0000259" key="10">
    <source>
        <dbReference type="PROSITE" id="PS50850"/>
    </source>
</evidence>